<dbReference type="GO" id="GO:0008236">
    <property type="term" value="F:serine-type peptidase activity"/>
    <property type="evidence" value="ECO:0007669"/>
    <property type="project" value="InterPro"/>
</dbReference>
<dbReference type="InterPro" id="IPR005151">
    <property type="entry name" value="Tail-specific_protease"/>
</dbReference>
<protein>
    <recommendedName>
        <fullName evidence="2">Tail specific protease domain-containing protein</fullName>
    </recommendedName>
</protein>
<dbReference type="RefSeq" id="WP_126776093.1">
    <property type="nucleotide sequence ID" value="NZ_PIPM01000002.1"/>
</dbReference>
<sequence length="725" mass="81519">MKFLLTLLLTASFAAYSADQITEFYIGDDGRLINWRVSDDRAVTLDSAIRYEEQVSIRLDNDRFRASTNHVLRSFPLNFEAETIELRAKLKTKGTGAYAGANIFLRQDISRNAIEFSNSQPFVSANDDEWHAVRVAQVINPHADSIVIGAFLSGPGTAWVTDVQLWVDGKQLSELPNTELASTVSSARNMNDLQELSVNWQELNEDTINNLVRWMKVWGFLKYFHPEVAQGNFDWDLVFIEVTRSLVLGEALNQSINAVLDDISAPNTLTSSNTDLESRSTLESAPSWYLTDTTYSRDIVAALEALRLNRHSFNDSVYAFSDQMALPEFAREKQLSSEHLPNEIRLLMLARLWNVLEYWFPYREEIQSDWYAVLNQLTAKTLQNHSEFEFKKILQVLLAQLDDGHAGLSEAIFKKGSCYLPFTVRHIDTDIVISRIHKDLPTKNVQVGDRIVAIDEQYIHDLIEEQTPYHSASNETHGYYSIANGLMARSCEEATLLSLSRAEEHHQVAISNYGVPEPAHSVPGEVVQTLEGNVIYLKVSGVDFDMVDRALELSSETGKLIIDVRGYPSAFILYYLGNRLAKEPQKFARLARVDPASPGRVTMLEHISTLTPEDSIELDGIAILVDEASISQSEFSVMAWRELPNATVIGSTTAGAVGNVRLVPLMDGISAYFTGLRVYDKNGNDVQNIGIVPDIYVRPTQSDIREERDVVLERALEILNDFKPN</sequence>
<dbReference type="GO" id="GO:0004175">
    <property type="term" value="F:endopeptidase activity"/>
    <property type="evidence" value="ECO:0007669"/>
    <property type="project" value="TreeGrafter"/>
</dbReference>
<proteinExistence type="predicted"/>
<dbReference type="GO" id="GO:0006508">
    <property type="term" value="P:proteolysis"/>
    <property type="evidence" value="ECO:0007669"/>
    <property type="project" value="InterPro"/>
</dbReference>
<organism evidence="3 4">
    <name type="scientific">Aliidiomarina sanyensis</name>
    <dbReference type="NCBI Taxonomy" id="1249555"/>
    <lineage>
        <taxon>Bacteria</taxon>
        <taxon>Pseudomonadati</taxon>
        <taxon>Pseudomonadota</taxon>
        <taxon>Gammaproteobacteria</taxon>
        <taxon>Alteromonadales</taxon>
        <taxon>Idiomarinaceae</taxon>
        <taxon>Aliidiomarina</taxon>
    </lineage>
</organism>
<accession>A0A432WPW3</accession>
<dbReference type="Pfam" id="PF03572">
    <property type="entry name" value="Peptidase_S41"/>
    <property type="match status" value="1"/>
</dbReference>
<dbReference type="Gene3D" id="3.90.226.10">
    <property type="entry name" value="2-enoyl-CoA Hydratase, Chain A, domain 1"/>
    <property type="match status" value="1"/>
</dbReference>
<comment type="caution">
    <text evidence="3">The sequence shown here is derived from an EMBL/GenBank/DDBJ whole genome shotgun (WGS) entry which is preliminary data.</text>
</comment>
<keyword evidence="1" id="KW-0732">Signal</keyword>
<evidence type="ECO:0000313" key="3">
    <source>
        <dbReference type="EMBL" id="RUO35717.1"/>
    </source>
</evidence>
<dbReference type="OrthoDB" id="8365150at2"/>
<dbReference type="SMART" id="SM00245">
    <property type="entry name" value="TSPc"/>
    <property type="match status" value="1"/>
</dbReference>
<feature type="signal peptide" evidence="1">
    <location>
        <begin position="1"/>
        <end position="17"/>
    </location>
</feature>
<feature type="domain" description="Tail specific protease" evidence="2">
    <location>
        <begin position="492"/>
        <end position="698"/>
    </location>
</feature>
<dbReference type="Gene3D" id="2.30.42.10">
    <property type="match status" value="1"/>
</dbReference>
<evidence type="ECO:0000256" key="1">
    <source>
        <dbReference type="SAM" id="SignalP"/>
    </source>
</evidence>
<dbReference type="SUPFAM" id="SSF52096">
    <property type="entry name" value="ClpP/crotonase"/>
    <property type="match status" value="1"/>
</dbReference>
<dbReference type="PANTHER" id="PTHR32060:SF22">
    <property type="entry name" value="CARBOXYL-TERMINAL-PROCESSING PEPTIDASE 3, CHLOROPLASTIC"/>
    <property type="match status" value="1"/>
</dbReference>
<evidence type="ECO:0000313" key="4">
    <source>
        <dbReference type="Proteomes" id="UP000288405"/>
    </source>
</evidence>
<dbReference type="InterPro" id="IPR029045">
    <property type="entry name" value="ClpP/crotonase-like_dom_sf"/>
</dbReference>
<dbReference type="PANTHER" id="PTHR32060">
    <property type="entry name" value="TAIL-SPECIFIC PROTEASE"/>
    <property type="match status" value="1"/>
</dbReference>
<gene>
    <name evidence="3" type="ORF">CWE11_02860</name>
</gene>
<dbReference type="Gene3D" id="3.30.750.44">
    <property type="match status" value="1"/>
</dbReference>
<dbReference type="AlphaFoldDB" id="A0A432WPW3"/>
<dbReference type="Proteomes" id="UP000288405">
    <property type="component" value="Unassembled WGS sequence"/>
</dbReference>
<dbReference type="EMBL" id="PIPM01000002">
    <property type="protein sequence ID" value="RUO35717.1"/>
    <property type="molecule type" value="Genomic_DNA"/>
</dbReference>
<reference evidence="3 4" key="1">
    <citation type="journal article" date="2011" name="Front. Microbiol.">
        <title>Genomic signatures of strain selection and enhancement in Bacillus atrophaeus var. globigii, a historical biowarfare simulant.</title>
        <authorList>
            <person name="Gibbons H.S."/>
            <person name="Broomall S.M."/>
            <person name="McNew L.A."/>
            <person name="Daligault H."/>
            <person name="Chapman C."/>
            <person name="Bruce D."/>
            <person name="Karavis M."/>
            <person name="Krepps M."/>
            <person name="McGregor P.A."/>
            <person name="Hong C."/>
            <person name="Park K.H."/>
            <person name="Akmal A."/>
            <person name="Feldman A."/>
            <person name="Lin J.S."/>
            <person name="Chang W.E."/>
            <person name="Higgs B.W."/>
            <person name="Demirev P."/>
            <person name="Lindquist J."/>
            <person name="Liem A."/>
            <person name="Fochler E."/>
            <person name="Read T.D."/>
            <person name="Tapia R."/>
            <person name="Johnson S."/>
            <person name="Bishop-Lilly K.A."/>
            <person name="Detter C."/>
            <person name="Han C."/>
            <person name="Sozhamannan S."/>
            <person name="Rosenzweig C.N."/>
            <person name="Skowronski E.W."/>
        </authorList>
    </citation>
    <scope>NUCLEOTIDE SEQUENCE [LARGE SCALE GENOMIC DNA]</scope>
    <source>
        <strain evidence="3 4">GYP-17</strain>
    </source>
</reference>
<dbReference type="InterPro" id="IPR036034">
    <property type="entry name" value="PDZ_sf"/>
</dbReference>
<evidence type="ECO:0000259" key="2">
    <source>
        <dbReference type="SMART" id="SM00245"/>
    </source>
</evidence>
<name>A0A432WPW3_9GAMM</name>
<dbReference type="Gene3D" id="2.60.120.260">
    <property type="entry name" value="Galactose-binding domain-like"/>
    <property type="match status" value="1"/>
</dbReference>
<keyword evidence="4" id="KW-1185">Reference proteome</keyword>
<feature type="chain" id="PRO_5018995710" description="Tail specific protease domain-containing protein" evidence="1">
    <location>
        <begin position="18"/>
        <end position="725"/>
    </location>
</feature>